<dbReference type="EMBL" id="JBBYAK010000002">
    <property type="protein sequence ID" value="MEL3959454.1"/>
    <property type="molecule type" value="Genomic_DNA"/>
</dbReference>
<evidence type="ECO:0000313" key="1">
    <source>
        <dbReference type="EMBL" id="MEL3959454.1"/>
    </source>
</evidence>
<organism evidence="1 2">
    <name type="scientific">Caldifermentibacillus hisashii</name>
    <dbReference type="NCBI Taxonomy" id="996558"/>
    <lineage>
        <taxon>Bacteria</taxon>
        <taxon>Bacillati</taxon>
        <taxon>Bacillota</taxon>
        <taxon>Bacilli</taxon>
        <taxon>Bacillales</taxon>
        <taxon>Bacillaceae</taxon>
        <taxon>Caldifermentibacillus</taxon>
    </lineage>
</organism>
<sequence length="159" mass="18802">MLKFCIEQWNKNKDKLRKDIEDNFAEYNNASYKDLVVKVVDIIFNDEDDYYGDKFDSENITEIDNGDYQGTLLYIIPQDTYQPSESEYLMTYVGYGSCSGCDTLQAIQMWSFDDEDVRDDEKEQFIKDMLGLCLNLVQNTIKPYNYGWRKDDRFTVVED</sequence>
<reference evidence="1 2" key="1">
    <citation type="submission" date="2024-03" db="EMBL/GenBank/DDBJ databases">
        <title>Bacilli Hybrid Assemblies.</title>
        <authorList>
            <person name="Kovac J."/>
        </authorList>
    </citation>
    <scope>NUCLEOTIDE SEQUENCE [LARGE SCALE GENOMIC DNA]</scope>
    <source>
        <strain evidence="1 2">FSL M8-0022</strain>
    </source>
</reference>
<dbReference type="Proteomes" id="UP001459714">
    <property type="component" value="Unassembled WGS sequence"/>
</dbReference>
<name>A0ABU9K2W9_9BACI</name>
<keyword evidence="2" id="KW-1185">Reference proteome</keyword>
<accession>A0ABU9K2W9</accession>
<evidence type="ECO:0008006" key="3">
    <source>
        <dbReference type="Google" id="ProtNLM"/>
    </source>
</evidence>
<comment type="caution">
    <text evidence="1">The sequence shown here is derived from an EMBL/GenBank/DDBJ whole genome shotgun (WGS) entry which is preliminary data.</text>
</comment>
<dbReference type="RefSeq" id="WP_342021089.1">
    <property type="nucleotide sequence ID" value="NZ_JBBYAK010000002.1"/>
</dbReference>
<protein>
    <recommendedName>
        <fullName evidence="3">Immunity protein Imm6</fullName>
    </recommendedName>
</protein>
<proteinExistence type="predicted"/>
<gene>
    <name evidence="1" type="ORF">NST17_20085</name>
</gene>
<evidence type="ECO:0000313" key="2">
    <source>
        <dbReference type="Proteomes" id="UP001459714"/>
    </source>
</evidence>